<dbReference type="Gene3D" id="1.20.5.3310">
    <property type="match status" value="1"/>
</dbReference>
<keyword evidence="8 9" id="KW-0472">Membrane</keyword>
<evidence type="ECO:0000313" key="12">
    <source>
        <dbReference type="EMBL" id="CAA6801261.1"/>
    </source>
</evidence>
<evidence type="ECO:0000256" key="9">
    <source>
        <dbReference type="HAMAP-Rule" id="MF_00237"/>
    </source>
</evidence>
<dbReference type="NCBIfam" id="TIGR01410">
    <property type="entry name" value="tatB"/>
    <property type="match status" value="1"/>
</dbReference>
<evidence type="ECO:0000256" key="3">
    <source>
        <dbReference type="ARBA" id="ARBA00022475"/>
    </source>
</evidence>
<dbReference type="Pfam" id="PF02416">
    <property type="entry name" value="TatA_B_E"/>
    <property type="match status" value="1"/>
</dbReference>
<sequence length="163" mass="18160">MFGLGFMEILFIAIVAIIFLGPDKLPGAMVDIAKFIKSAKNAITDAKQSLNEEVNLDELKREALGYKEQLDKATEELQGFKNLNPMNDLKEAADLGSVKDNFERLTQREPEAEGTQVEAKQSEEITFKKKTVSDPTLGEVKKENKALKKEAKKKVEEDQAGDN</sequence>
<accession>A0A6S6RYU3</accession>
<dbReference type="GO" id="GO:0033281">
    <property type="term" value="C:TAT protein transport complex"/>
    <property type="evidence" value="ECO:0007669"/>
    <property type="project" value="UniProtKB-UniRule"/>
</dbReference>
<dbReference type="AlphaFoldDB" id="A0A6S6RYU3"/>
<keyword evidence="6 9" id="KW-1133">Transmembrane helix</keyword>
<keyword evidence="4 9" id="KW-0812">Transmembrane</keyword>
<comment type="subcellular location">
    <subcellularLocation>
        <location evidence="9">Cell membrane</location>
        <topology evidence="9">Single-pass membrane protein</topology>
    </subcellularLocation>
    <subcellularLocation>
        <location evidence="1">Membrane</location>
        <topology evidence="1">Single-pass membrane protein</topology>
    </subcellularLocation>
</comment>
<gene>
    <name evidence="12" type="ORF">HELGO_WM33060</name>
</gene>
<evidence type="ECO:0000256" key="6">
    <source>
        <dbReference type="ARBA" id="ARBA00022989"/>
    </source>
</evidence>
<evidence type="ECO:0000256" key="4">
    <source>
        <dbReference type="ARBA" id="ARBA00022692"/>
    </source>
</evidence>
<evidence type="ECO:0000256" key="8">
    <source>
        <dbReference type="ARBA" id="ARBA00023136"/>
    </source>
</evidence>
<dbReference type="InterPro" id="IPR003369">
    <property type="entry name" value="TatA/B/E"/>
</dbReference>
<keyword evidence="2 9" id="KW-0813">Transport</keyword>
<evidence type="ECO:0000256" key="11">
    <source>
        <dbReference type="SAM" id="MobiDB-lite"/>
    </source>
</evidence>
<dbReference type="InterPro" id="IPR018448">
    <property type="entry name" value="TatB"/>
</dbReference>
<organism evidence="12">
    <name type="scientific">uncultured Sulfurovum sp</name>
    <dbReference type="NCBI Taxonomy" id="269237"/>
    <lineage>
        <taxon>Bacteria</taxon>
        <taxon>Pseudomonadati</taxon>
        <taxon>Campylobacterota</taxon>
        <taxon>Epsilonproteobacteria</taxon>
        <taxon>Campylobacterales</taxon>
        <taxon>Sulfurovaceae</taxon>
        <taxon>Sulfurovum</taxon>
        <taxon>environmental samples</taxon>
    </lineage>
</organism>
<evidence type="ECO:0000256" key="7">
    <source>
        <dbReference type="ARBA" id="ARBA00023010"/>
    </source>
</evidence>
<proteinExistence type="inferred from homology"/>
<keyword evidence="7 9" id="KW-0811">Translocation</keyword>
<reference evidence="12" key="1">
    <citation type="submission" date="2020-01" db="EMBL/GenBank/DDBJ databases">
        <authorList>
            <person name="Meier V. D."/>
            <person name="Meier V D."/>
        </authorList>
    </citation>
    <scope>NUCLEOTIDE SEQUENCE</scope>
    <source>
        <strain evidence="12">HLG_WM_MAG_03</strain>
    </source>
</reference>
<feature type="compositionally biased region" description="Basic and acidic residues" evidence="11">
    <location>
        <begin position="139"/>
        <end position="157"/>
    </location>
</feature>
<comment type="similarity">
    <text evidence="9">Belongs to the TatB family.</text>
</comment>
<evidence type="ECO:0000256" key="2">
    <source>
        <dbReference type="ARBA" id="ARBA00022448"/>
    </source>
</evidence>
<evidence type="ECO:0000256" key="10">
    <source>
        <dbReference type="SAM" id="Coils"/>
    </source>
</evidence>
<dbReference type="EMBL" id="CACVAR010000083">
    <property type="protein sequence ID" value="CAA6801261.1"/>
    <property type="molecule type" value="Genomic_DNA"/>
</dbReference>
<protein>
    <recommendedName>
        <fullName evidence="9">Sec-independent protein translocase protein TatB homolog</fullName>
    </recommendedName>
</protein>
<dbReference type="HAMAP" id="MF_00237">
    <property type="entry name" value="TatB"/>
    <property type="match status" value="1"/>
</dbReference>
<keyword evidence="10" id="KW-0175">Coiled coil</keyword>
<dbReference type="GO" id="GO:0008320">
    <property type="term" value="F:protein transmembrane transporter activity"/>
    <property type="evidence" value="ECO:0007669"/>
    <property type="project" value="UniProtKB-UniRule"/>
</dbReference>
<keyword evidence="5 9" id="KW-0653">Protein transport</keyword>
<dbReference type="PRINTS" id="PR01506">
    <property type="entry name" value="TATBPROTEIN"/>
</dbReference>
<dbReference type="GO" id="GO:0043953">
    <property type="term" value="P:protein transport by the Tat complex"/>
    <property type="evidence" value="ECO:0007669"/>
    <property type="project" value="UniProtKB-UniRule"/>
</dbReference>
<name>A0A6S6RYU3_9BACT</name>
<evidence type="ECO:0000256" key="5">
    <source>
        <dbReference type="ARBA" id="ARBA00022927"/>
    </source>
</evidence>
<keyword evidence="3 9" id="KW-1003">Cell membrane</keyword>
<feature type="region of interest" description="Disordered" evidence="11">
    <location>
        <begin position="107"/>
        <end position="163"/>
    </location>
</feature>
<evidence type="ECO:0000256" key="1">
    <source>
        <dbReference type="ARBA" id="ARBA00004167"/>
    </source>
</evidence>
<feature type="coiled-coil region" evidence="10">
    <location>
        <begin position="56"/>
        <end position="83"/>
    </location>
</feature>